<evidence type="ECO:0000256" key="4">
    <source>
        <dbReference type="ARBA" id="ARBA00022475"/>
    </source>
</evidence>
<feature type="transmembrane region" description="Helical" evidence="8">
    <location>
        <begin position="246"/>
        <end position="267"/>
    </location>
</feature>
<feature type="transmembrane region" description="Helical" evidence="8">
    <location>
        <begin position="218"/>
        <end position="240"/>
    </location>
</feature>
<feature type="transmembrane region" description="Helical" evidence="8">
    <location>
        <begin position="89"/>
        <end position="112"/>
    </location>
</feature>
<evidence type="ECO:0000256" key="1">
    <source>
        <dbReference type="ARBA" id="ARBA00004651"/>
    </source>
</evidence>
<keyword evidence="3" id="KW-0813">Transport</keyword>
<dbReference type="Proteomes" id="UP000656813">
    <property type="component" value="Unassembled WGS sequence"/>
</dbReference>
<feature type="transmembrane region" description="Helical" evidence="8">
    <location>
        <begin position="118"/>
        <end position="140"/>
    </location>
</feature>
<comment type="subcellular location">
    <subcellularLocation>
        <location evidence="1">Cell membrane</location>
        <topology evidence="1">Multi-pass membrane protein</topology>
    </subcellularLocation>
</comment>
<dbReference type="Pfam" id="PF03547">
    <property type="entry name" value="Mem_trans"/>
    <property type="match status" value="2"/>
</dbReference>
<dbReference type="RefSeq" id="WP_188495516.1">
    <property type="nucleotide sequence ID" value="NZ_BMFV01000002.1"/>
</dbReference>
<keyword evidence="6 8" id="KW-1133">Transmembrane helix</keyword>
<feature type="transmembrane region" description="Helical" evidence="8">
    <location>
        <begin position="6"/>
        <end position="24"/>
    </location>
</feature>
<reference evidence="9" key="1">
    <citation type="journal article" date="2014" name="Int. J. Syst. Evol. Microbiol.">
        <title>Complete genome sequence of Corynebacterium casei LMG S-19264T (=DSM 44701T), isolated from a smear-ripened cheese.</title>
        <authorList>
            <consortium name="US DOE Joint Genome Institute (JGI-PGF)"/>
            <person name="Walter F."/>
            <person name="Albersmeier A."/>
            <person name="Kalinowski J."/>
            <person name="Ruckert C."/>
        </authorList>
    </citation>
    <scope>NUCLEOTIDE SEQUENCE</scope>
    <source>
        <strain evidence="9">CGMCC 1.12777</strain>
    </source>
</reference>
<evidence type="ECO:0000256" key="3">
    <source>
        <dbReference type="ARBA" id="ARBA00022448"/>
    </source>
</evidence>
<accession>A0A8J2ZTA1</accession>
<feature type="transmembrane region" description="Helical" evidence="8">
    <location>
        <begin position="57"/>
        <end position="77"/>
    </location>
</feature>
<dbReference type="InterPro" id="IPR038770">
    <property type="entry name" value="Na+/solute_symporter_sf"/>
</dbReference>
<keyword evidence="5 8" id="KW-0812">Transmembrane</keyword>
<organism evidence="9 10">
    <name type="scientific">Pullulanibacillus pueri</name>
    <dbReference type="NCBI Taxonomy" id="1437324"/>
    <lineage>
        <taxon>Bacteria</taxon>
        <taxon>Bacillati</taxon>
        <taxon>Bacillota</taxon>
        <taxon>Bacilli</taxon>
        <taxon>Bacillales</taxon>
        <taxon>Sporolactobacillaceae</taxon>
        <taxon>Pullulanibacillus</taxon>
    </lineage>
</organism>
<evidence type="ECO:0000256" key="7">
    <source>
        <dbReference type="ARBA" id="ARBA00023136"/>
    </source>
</evidence>
<dbReference type="InterPro" id="IPR004776">
    <property type="entry name" value="Mem_transp_PIN-like"/>
</dbReference>
<keyword evidence="7 8" id="KW-0472">Membrane</keyword>
<evidence type="ECO:0000256" key="6">
    <source>
        <dbReference type="ARBA" id="ARBA00022989"/>
    </source>
</evidence>
<dbReference type="AlphaFoldDB" id="A0A8J2ZTA1"/>
<dbReference type="EMBL" id="BMFV01000002">
    <property type="protein sequence ID" value="GGH74978.1"/>
    <property type="molecule type" value="Genomic_DNA"/>
</dbReference>
<proteinExistence type="inferred from homology"/>
<reference evidence="9" key="2">
    <citation type="submission" date="2020-09" db="EMBL/GenBank/DDBJ databases">
        <authorList>
            <person name="Sun Q."/>
            <person name="Zhou Y."/>
        </authorList>
    </citation>
    <scope>NUCLEOTIDE SEQUENCE</scope>
    <source>
        <strain evidence="9">CGMCC 1.12777</strain>
    </source>
</reference>
<dbReference type="GO" id="GO:0005886">
    <property type="term" value="C:plasma membrane"/>
    <property type="evidence" value="ECO:0007669"/>
    <property type="project" value="UniProtKB-SubCell"/>
</dbReference>
<keyword evidence="4" id="KW-1003">Cell membrane</keyword>
<feature type="transmembrane region" description="Helical" evidence="8">
    <location>
        <begin position="279"/>
        <end position="298"/>
    </location>
</feature>
<evidence type="ECO:0000256" key="8">
    <source>
        <dbReference type="SAM" id="Phobius"/>
    </source>
</evidence>
<gene>
    <name evidence="9" type="ORF">GCM10007096_03720</name>
</gene>
<evidence type="ECO:0000313" key="10">
    <source>
        <dbReference type="Proteomes" id="UP000656813"/>
    </source>
</evidence>
<dbReference type="GO" id="GO:0055085">
    <property type="term" value="P:transmembrane transport"/>
    <property type="evidence" value="ECO:0007669"/>
    <property type="project" value="InterPro"/>
</dbReference>
<sequence length="299" mass="32648">MVFLNIVVPVFIVFGAGYLVQKLFHLELRSLSTTIIYILSPFLAFKTFYEADLNMDTFYLVIYAFSLTIVLLALIYAYSRIRKHSTEDYCALVLGTVFMNAGNYGVPVALFAFGDAGLHTAVILMVIQSLSMSTVGIYFAAKGGDKGEKLAPWRRVLKIPIAYGALLGVGFNSLSLSLPETLERPVNLISDATIPMVMLLLGMQLANITLKNMQIEKVTVAVVARLFISPLIALVLIWILPVSGMVAKVILLIAAMPTAANTTIYALQFNTKPNIVTSTTLLSTLLSVVTIPVLIHLLL</sequence>
<protein>
    <submittedName>
        <fullName evidence="9">Membrane protein</fullName>
    </submittedName>
</protein>
<comment type="caution">
    <text evidence="9">The sequence shown here is derived from an EMBL/GenBank/DDBJ whole genome shotgun (WGS) entry which is preliminary data.</text>
</comment>
<evidence type="ECO:0000256" key="5">
    <source>
        <dbReference type="ARBA" id="ARBA00022692"/>
    </source>
</evidence>
<feature type="transmembrane region" description="Helical" evidence="8">
    <location>
        <begin position="185"/>
        <end position="206"/>
    </location>
</feature>
<dbReference type="Gene3D" id="1.20.1530.20">
    <property type="match status" value="2"/>
</dbReference>
<comment type="similarity">
    <text evidence="2">Belongs to the auxin efflux carrier (TC 2.A.69) family.</text>
</comment>
<name>A0A8J2ZTA1_9BACL</name>
<evidence type="ECO:0000313" key="9">
    <source>
        <dbReference type="EMBL" id="GGH74978.1"/>
    </source>
</evidence>
<keyword evidence="10" id="KW-1185">Reference proteome</keyword>
<dbReference type="PANTHER" id="PTHR36838">
    <property type="entry name" value="AUXIN EFFLUX CARRIER FAMILY PROTEIN"/>
    <property type="match status" value="1"/>
</dbReference>
<evidence type="ECO:0000256" key="2">
    <source>
        <dbReference type="ARBA" id="ARBA00010145"/>
    </source>
</evidence>
<dbReference type="PANTHER" id="PTHR36838:SF1">
    <property type="entry name" value="SLR1864 PROTEIN"/>
    <property type="match status" value="1"/>
</dbReference>
<feature type="transmembrane region" description="Helical" evidence="8">
    <location>
        <begin position="161"/>
        <end position="179"/>
    </location>
</feature>